<dbReference type="NCBIfam" id="TIGR00674">
    <property type="entry name" value="dapA"/>
    <property type="match status" value="1"/>
</dbReference>
<dbReference type="Gene3D" id="3.20.20.70">
    <property type="entry name" value="Aldolase class I"/>
    <property type="match status" value="1"/>
</dbReference>
<dbReference type="InterPro" id="IPR013785">
    <property type="entry name" value="Aldolase_TIM"/>
</dbReference>
<keyword evidence="6 12" id="KW-0028">Amino-acid biosynthesis</keyword>
<dbReference type="Proteomes" id="UP000004935">
    <property type="component" value="Unassembled WGS sequence"/>
</dbReference>
<keyword evidence="8 12" id="KW-0457">Lysine biosynthesis</keyword>
<proteinExistence type="inferred from homology"/>
<dbReference type="InterPro" id="IPR002220">
    <property type="entry name" value="DapA-like"/>
</dbReference>
<dbReference type="CDD" id="cd00950">
    <property type="entry name" value="DHDPS"/>
    <property type="match status" value="1"/>
</dbReference>
<dbReference type="HOGENOM" id="CLU_049343_7_0_9"/>
<comment type="function">
    <text evidence="1 12">Catalyzes the condensation of (S)-aspartate-beta-semialdehyde [(S)-ASA] and pyruvate to 4-hydroxy-tetrahydrodipicolinate (HTPA).</text>
</comment>
<comment type="pathway">
    <text evidence="2 12">Amino-acid biosynthesis; L-lysine biosynthesis via DAP pathway; (S)-tetrahydrodipicolinate from L-aspartate: step 3/4.</text>
</comment>
<dbReference type="HAMAP" id="MF_00418">
    <property type="entry name" value="DapA"/>
    <property type="match status" value="1"/>
</dbReference>
<dbReference type="InterPro" id="IPR020625">
    <property type="entry name" value="Schiff_base-form_aldolases_AS"/>
</dbReference>
<evidence type="ECO:0000256" key="6">
    <source>
        <dbReference type="ARBA" id="ARBA00022605"/>
    </source>
</evidence>
<feature type="site" description="Part of a proton relay during catalysis" evidence="12">
    <location>
        <position position="48"/>
    </location>
</feature>
<keyword evidence="10 12" id="KW-0704">Schiff base</keyword>
<sequence length="296" mass="32072">MYMAIFTGAGVALITPMKEDLSVDYDQLERVIDDQINHGTDSIIICGTTGEASTMSHKEQIEVVAACVSCVNKRVPVIAGAGANCTDEALYLARESERVGSDGLLVVTPYYNKATQAGLVEYYTSIGNSVNIPIIMYNIPGRTGVNIQPETTAKIFKSVENIVGMKEASGNLSQVADALYLTDGELDMYSGNDDQILPVLSLGGKGVISVLSNIAPQETHDMVMKFLNGDVKGSQELQMKYMDVIHKLFCEVNPIPVKRAMAELGFGANAVRRPLTEMEEDHAQELIESMKNVGIL</sequence>
<comment type="subcellular location">
    <subcellularLocation>
        <location evidence="12">Cytoplasm</location>
    </subcellularLocation>
</comment>
<dbReference type="PROSITE" id="PS00665">
    <property type="entry name" value="DHDPS_1"/>
    <property type="match status" value="1"/>
</dbReference>
<dbReference type="PANTHER" id="PTHR12128:SF66">
    <property type="entry name" value="4-HYDROXY-2-OXOGLUTARATE ALDOLASE, MITOCHONDRIAL"/>
    <property type="match status" value="1"/>
</dbReference>
<dbReference type="AlphaFoldDB" id="B0M935"/>
<dbReference type="InterPro" id="IPR005263">
    <property type="entry name" value="DapA"/>
</dbReference>
<evidence type="ECO:0000256" key="2">
    <source>
        <dbReference type="ARBA" id="ARBA00005120"/>
    </source>
</evidence>
<evidence type="ECO:0000256" key="5">
    <source>
        <dbReference type="ARBA" id="ARBA00022490"/>
    </source>
</evidence>
<evidence type="ECO:0000256" key="10">
    <source>
        <dbReference type="ARBA" id="ARBA00023270"/>
    </source>
</evidence>
<dbReference type="InterPro" id="IPR020624">
    <property type="entry name" value="Schiff_base-form_aldolases_CS"/>
</dbReference>
<dbReference type="GO" id="GO:0019877">
    <property type="term" value="P:diaminopimelate biosynthetic process"/>
    <property type="evidence" value="ECO:0007669"/>
    <property type="project" value="UniProtKB-UniRule"/>
</dbReference>
<dbReference type="EMBL" id="ABAX03000001">
    <property type="protein sequence ID" value="EDR99221.1"/>
    <property type="molecule type" value="Genomic_DNA"/>
</dbReference>
<dbReference type="PIRSF" id="PIRSF001365">
    <property type="entry name" value="DHDPS"/>
    <property type="match status" value="1"/>
</dbReference>
<evidence type="ECO:0000256" key="11">
    <source>
        <dbReference type="ARBA" id="ARBA00047836"/>
    </source>
</evidence>
<comment type="caution">
    <text evidence="12">Was originally thought to be a dihydrodipicolinate synthase (DHDPS), catalyzing the condensation of (S)-aspartate-beta-semialdehyde [(S)-ASA] and pyruvate to dihydrodipicolinate (DHDP). However, it was shown in E.coli that the product of the enzymatic reaction is not dihydrodipicolinate but in fact (4S)-4-hydroxy-2,3,4,5-tetrahydro-(2S)-dipicolinic acid (HTPA), and that the consecutive dehydration reaction leading to DHDP is not spontaneous but catalyzed by DapB.</text>
</comment>
<dbReference type="GO" id="GO:0005829">
    <property type="term" value="C:cytosol"/>
    <property type="evidence" value="ECO:0007669"/>
    <property type="project" value="TreeGrafter"/>
</dbReference>
<accession>B0M935</accession>
<feature type="site" description="Part of a proton relay during catalysis" evidence="12">
    <location>
        <position position="111"/>
    </location>
</feature>
<keyword evidence="17" id="KW-1185">Reference proteome</keyword>
<reference evidence="16" key="2">
    <citation type="submission" date="2013-11" db="EMBL/GenBank/DDBJ databases">
        <title>Draft genome sequence of Anaerostipes caccae (DSM 14662).</title>
        <authorList>
            <person name="Sudarsanam P."/>
            <person name="Ley R."/>
            <person name="Guruge J."/>
            <person name="Turnbaugh P.J."/>
            <person name="Mahowald M."/>
            <person name="Liep D."/>
            <person name="Gordon J."/>
        </authorList>
    </citation>
    <scope>NUCLEOTIDE SEQUENCE</scope>
    <source>
        <strain evidence="16">DSM 14662</strain>
    </source>
</reference>
<keyword evidence="5 12" id="KW-0963">Cytoplasm</keyword>
<evidence type="ECO:0000313" key="17">
    <source>
        <dbReference type="Proteomes" id="UP000004935"/>
    </source>
</evidence>
<comment type="catalytic activity">
    <reaction evidence="11 12">
        <text>L-aspartate 4-semialdehyde + pyruvate = (2S,4S)-4-hydroxy-2,3,4,5-tetrahydrodipicolinate + H2O + H(+)</text>
        <dbReference type="Rhea" id="RHEA:34171"/>
        <dbReference type="ChEBI" id="CHEBI:15361"/>
        <dbReference type="ChEBI" id="CHEBI:15377"/>
        <dbReference type="ChEBI" id="CHEBI:15378"/>
        <dbReference type="ChEBI" id="CHEBI:67139"/>
        <dbReference type="ChEBI" id="CHEBI:537519"/>
        <dbReference type="EC" id="4.3.3.7"/>
    </reaction>
</comment>
<keyword evidence="7 12" id="KW-0220">Diaminopimelate biosynthesis</keyword>
<evidence type="ECO:0000256" key="12">
    <source>
        <dbReference type="HAMAP-Rule" id="MF_00418"/>
    </source>
</evidence>
<feature type="active site" description="Schiff-base intermediate with substrate" evidence="12 14">
    <location>
        <position position="166"/>
    </location>
</feature>
<dbReference type="PRINTS" id="PR00146">
    <property type="entry name" value="DHPICSNTHASE"/>
</dbReference>
<evidence type="ECO:0000256" key="15">
    <source>
        <dbReference type="PIRSR" id="PIRSR001365-2"/>
    </source>
</evidence>
<dbReference type="EC" id="4.3.3.7" evidence="4 12"/>
<feature type="active site" description="Proton donor/acceptor" evidence="12 14">
    <location>
        <position position="137"/>
    </location>
</feature>
<protein>
    <recommendedName>
        <fullName evidence="4 12">4-hydroxy-tetrahydrodipicolinate synthase</fullName>
        <shortName evidence="12">HTPA synthase</shortName>
        <ecNumber evidence="4 12">4.3.3.7</ecNumber>
    </recommendedName>
</protein>
<reference evidence="16" key="1">
    <citation type="submission" date="2007-11" db="EMBL/GenBank/DDBJ databases">
        <authorList>
            <person name="Fulton L."/>
            <person name="Clifton S."/>
            <person name="Fulton B."/>
            <person name="Xu J."/>
            <person name="Minx P."/>
            <person name="Pepin K.H."/>
            <person name="Johnson M."/>
            <person name="Thiruvilangam P."/>
            <person name="Bhonagiri V."/>
            <person name="Nash W.E."/>
            <person name="Mardis E.R."/>
            <person name="Wilson R.K."/>
        </authorList>
    </citation>
    <scope>NUCLEOTIDE SEQUENCE [LARGE SCALE GENOMIC DNA]</scope>
    <source>
        <strain evidence="16">DSM 14662</strain>
    </source>
</reference>
<gene>
    <name evidence="12 16" type="primary">dapA</name>
    <name evidence="16" type="ORF">ANACAC_00062</name>
</gene>
<evidence type="ECO:0000313" key="16">
    <source>
        <dbReference type="EMBL" id="EDR99221.1"/>
    </source>
</evidence>
<evidence type="ECO:0000256" key="8">
    <source>
        <dbReference type="ARBA" id="ARBA00023154"/>
    </source>
</evidence>
<dbReference type="Pfam" id="PF00701">
    <property type="entry name" value="DHDPS"/>
    <property type="match status" value="1"/>
</dbReference>
<keyword evidence="9 12" id="KW-0456">Lyase</keyword>
<dbReference type="GO" id="GO:0009089">
    <property type="term" value="P:lysine biosynthetic process via diaminopimelate"/>
    <property type="evidence" value="ECO:0007669"/>
    <property type="project" value="UniProtKB-UniRule"/>
</dbReference>
<evidence type="ECO:0000256" key="3">
    <source>
        <dbReference type="ARBA" id="ARBA00007592"/>
    </source>
</evidence>
<dbReference type="UniPathway" id="UPA00034">
    <property type="reaction ID" value="UER00017"/>
</dbReference>
<dbReference type="STRING" id="411490.ANACAC_00062"/>
<comment type="caution">
    <text evidence="16">The sequence shown here is derived from an EMBL/GenBank/DDBJ whole genome shotgun (WGS) entry which is preliminary data.</text>
</comment>
<dbReference type="SMART" id="SM01130">
    <property type="entry name" value="DHDPS"/>
    <property type="match status" value="1"/>
</dbReference>
<dbReference type="PROSITE" id="PS00666">
    <property type="entry name" value="DHDPS_2"/>
    <property type="match status" value="1"/>
</dbReference>
<feature type="binding site" evidence="12 15">
    <location>
        <position position="49"/>
    </location>
    <ligand>
        <name>pyruvate</name>
        <dbReference type="ChEBI" id="CHEBI:15361"/>
    </ligand>
</feature>
<evidence type="ECO:0000256" key="14">
    <source>
        <dbReference type="PIRSR" id="PIRSR001365-1"/>
    </source>
</evidence>
<evidence type="ECO:0000256" key="4">
    <source>
        <dbReference type="ARBA" id="ARBA00012086"/>
    </source>
</evidence>
<feature type="binding site" evidence="12 15">
    <location>
        <position position="208"/>
    </location>
    <ligand>
        <name>pyruvate</name>
        <dbReference type="ChEBI" id="CHEBI:15361"/>
    </ligand>
</feature>
<evidence type="ECO:0000256" key="13">
    <source>
        <dbReference type="PIRNR" id="PIRNR001365"/>
    </source>
</evidence>
<evidence type="ECO:0000256" key="9">
    <source>
        <dbReference type="ARBA" id="ARBA00023239"/>
    </source>
</evidence>
<organism evidence="16 17">
    <name type="scientific">Anaerostipes caccae (strain DSM 14662 / CCUG 47493 / JCM 13470 / NCIMB 13811 / L1-92)</name>
    <dbReference type="NCBI Taxonomy" id="411490"/>
    <lineage>
        <taxon>Bacteria</taxon>
        <taxon>Bacillati</taxon>
        <taxon>Bacillota</taxon>
        <taxon>Clostridia</taxon>
        <taxon>Lachnospirales</taxon>
        <taxon>Lachnospiraceae</taxon>
        <taxon>Anaerostipes</taxon>
    </lineage>
</organism>
<dbReference type="SUPFAM" id="SSF51569">
    <property type="entry name" value="Aldolase"/>
    <property type="match status" value="1"/>
</dbReference>
<evidence type="ECO:0000256" key="1">
    <source>
        <dbReference type="ARBA" id="ARBA00003294"/>
    </source>
</evidence>
<name>B0M935_ANACD</name>
<dbReference type="GO" id="GO:0008840">
    <property type="term" value="F:4-hydroxy-tetrahydrodipicolinate synthase activity"/>
    <property type="evidence" value="ECO:0007669"/>
    <property type="project" value="UniProtKB-UniRule"/>
</dbReference>
<dbReference type="eggNOG" id="COG0329">
    <property type="taxonomic scope" value="Bacteria"/>
</dbReference>
<evidence type="ECO:0000256" key="7">
    <source>
        <dbReference type="ARBA" id="ARBA00022915"/>
    </source>
</evidence>
<dbReference type="PANTHER" id="PTHR12128">
    <property type="entry name" value="DIHYDRODIPICOLINATE SYNTHASE"/>
    <property type="match status" value="1"/>
</dbReference>
<comment type="similarity">
    <text evidence="3 12 13">Belongs to the DapA family.</text>
</comment>
<comment type="subunit">
    <text evidence="12">Homotetramer; dimer of dimers.</text>
</comment>